<organism evidence="2 3">
    <name type="scientific">Acidovorax cavernicola</name>
    <dbReference type="NCBI Taxonomy" id="1675792"/>
    <lineage>
        <taxon>Bacteria</taxon>
        <taxon>Pseudomonadati</taxon>
        <taxon>Pseudomonadota</taxon>
        <taxon>Betaproteobacteria</taxon>
        <taxon>Burkholderiales</taxon>
        <taxon>Comamonadaceae</taxon>
        <taxon>Acidovorax</taxon>
    </lineage>
</organism>
<reference evidence="2 3" key="1">
    <citation type="submission" date="2018-09" db="EMBL/GenBank/DDBJ databases">
        <title>Acidovorax cavernicola nov. sp. isolated from Gruta de las Maravillas (Aracena, Spain).</title>
        <authorList>
            <person name="Jurado V."/>
            <person name="Gutierrez-Patricio S."/>
            <person name="Gonzalez-Pimentel J.L."/>
            <person name="Miller A.Z."/>
            <person name="Laiz L."/>
            <person name="Saiz-Jimenez C."/>
        </authorList>
    </citation>
    <scope>NUCLEOTIDE SEQUENCE [LARGE SCALE GENOMIC DNA]</scope>
    <source>
        <strain evidence="2 3">1011MAR4D40.2</strain>
    </source>
</reference>
<feature type="transmembrane region" description="Helical" evidence="1">
    <location>
        <begin position="12"/>
        <end position="34"/>
    </location>
</feature>
<name>A0A9X8GUV1_9BURK</name>
<sequence length="111" mass="11758">MAAAFTMLFAKLAAIVEWIGKLAVAVFTAAWDFIRDAACWPFEQVMEIVVSAVQAVDLTPVTSSLQSWGTLPGEILNMLGLLGVGQAAAIIVAAIGIRLVLQLIPFTRLGS</sequence>
<dbReference type="OrthoDB" id="9154706at2"/>
<keyword evidence="1" id="KW-1133">Transmembrane helix</keyword>
<keyword evidence="1" id="KW-0472">Membrane</keyword>
<comment type="caution">
    <text evidence="2">The sequence shown here is derived from an EMBL/GenBank/DDBJ whole genome shotgun (WGS) entry which is preliminary data.</text>
</comment>
<gene>
    <name evidence="2" type="ORF">D3H34_14615</name>
</gene>
<proteinExistence type="predicted"/>
<protein>
    <submittedName>
        <fullName evidence="2">DUF2523 domain-containing protein</fullName>
    </submittedName>
</protein>
<dbReference type="Pfam" id="PF10734">
    <property type="entry name" value="DUF2523"/>
    <property type="match status" value="1"/>
</dbReference>
<evidence type="ECO:0000313" key="2">
    <source>
        <dbReference type="EMBL" id="RIX79333.1"/>
    </source>
</evidence>
<dbReference type="AlphaFoldDB" id="A0A9X8GUV1"/>
<keyword evidence="3" id="KW-1185">Reference proteome</keyword>
<dbReference type="Proteomes" id="UP000265619">
    <property type="component" value="Unassembled WGS sequence"/>
</dbReference>
<feature type="transmembrane region" description="Helical" evidence="1">
    <location>
        <begin position="75"/>
        <end position="101"/>
    </location>
</feature>
<evidence type="ECO:0000313" key="3">
    <source>
        <dbReference type="Proteomes" id="UP000265619"/>
    </source>
</evidence>
<evidence type="ECO:0000256" key="1">
    <source>
        <dbReference type="SAM" id="Phobius"/>
    </source>
</evidence>
<dbReference type="InterPro" id="IPR019670">
    <property type="entry name" value="DUF2523"/>
</dbReference>
<dbReference type="EMBL" id="QXMN01000016">
    <property type="protein sequence ID" value="RIX79333.1"/>
    <property type="molecule type" value="Genomic_DNA"/>
</dbReference>
<accession>A0A9X8GUV1</accession>
<keyword evidence="1" id="KW-0812">Transmembrane</keyword>